<dbReference type="AlphaFoldDB" id="A0A0R2CLW4"/>
<dbReference type="InterPro" id="IPR029410">
    <property type="entry name" value="CAP_assoc"/>
</dbReference>
<organism evidence="3 4">
    <name type="scientific">Liquorilactobacillus vini DSM 20605</name>
    <dbReference type="NCBI Taxonomy" id="1133569"/>
    <lineage>
        <taxon>Bacteria</taxon>
        <taxon>Bacillati</taxon>
        <taxon>Bacillota</taxon>
        <taxon>Bacilli</taxon>
        <taxon>Lactobacillales</taxon>
        <taxon>Lactobacillaceae</taxon>
        <taxon>Liquorilactobacillus</taxon>
    </lineage>
</organism>
<dbReference type="InterPro" id="IPR035940">
    <property type="entry name" value="CAP_sf"/>
</dbReference>
<keyword evidence="1" id="KW-0472">Membrane</keyword>
<dbReference type="OrthoDB" id="9783944at2"/>
<protein>
    <recommendedName>
        <fullName evidence="2">CAP-associated domain-containing protein</fullName>
    </recommendedName>
</protein>
<keyword evidence="4" id="KW-1185">Reference proteome</keyword>
<evidence type="ECO:0000259" key="2">
    <source>
        <dbReference type="Pfam" id="PF14504"/>
    </source>
</evidence>
<proteinExistence type="predicted"/>
<reference evidence="3 4" key="1">
    <citation type="journal article" date="2015" name="Genome Announc.">
        <title>Expanding the biotechnology potential of lactobacilli through comparative genomics of 213 strains and associated genera.</title>
        <authorList>
            <person name="Sun Z."/>
            <person name="Harris H.M."/>
            <person name="McCann A."/>
            <person name="Guo C."/>
            <person name="Argimon S."/>
            <person name="Zhang W."/>
            <person name="Yang X."/>
            <person name="Jeffery I.B."/>
            <person name="Cooney J.C."/>
            <person name="Kagawa T.F."/>
            <person name="Liu W."/>
            <person name="Song Y."/>
            <person name="Salvetti E."/>
            <person name="Wrobel A."/>
            <person name="Rasinkangas P."/>
            <person name="Parkhill J."/>
            <person name="Rea M.C."/>
            <person name="O'Sullivan O."/>
            <person name="Ritari J."/>
            <person name="Douillard F.P."/>
            <person name="Paul Ross R."/>
            <person name="Yang R."/>
            <person name="Briner A.E."/>
            <person name="Felis G.E."/>
            <person name="de Vos W.M."/>
            <person name="Barrangou R."/>
            <person name="Klaenhammer T.R."/>
            <person name="Caufield P.W."/>
            <person name="Cui Y."/>
            <person name="Zhang H."/>
            <person name="O'Toole P.W."/>
        </authorList>
    </citation>
    <scope>NUCLEOTIDE SEQUENCE [LARGE SCALE GENOMIC DNA]</scope>
    <source>
        <strain evidence="3 4">DSM 20605</strain>
    </source>
</reference>
<evidence type="ECO:0000256" key="1">
    <source>
        <dbReference type="SAM" id="Phobius"/>
    </source>
</evidence>
<accession>A0A0R2CLW4</accession>
<keyword evidence="1" id="KW-0812">Transmembrane</keyword>
<gene>
    <name evidence="3" type="ORF">FD21_GL000099</name>
</gene>
<sequence>MMKKRIRWKTILNFSIVLIIILGCLYYQAAINQQKSSSSVDEVGNVKSEKNKKNENDIKLTTPKVRPLATSQLAAYIGKSSNKITADFGQPVDKLQSADNVEWWLYNLNQSDYLKVGIDQYTKRVCDIFTIGQDTRQGKLKVGMSFKKLLKLTTLYANFKFNYHEQTFQYELSERALNQHPLISFKNGSYAIAYLQPGSKKVYALEYLNTDMLVKKQLYHLVAQVPLPVQYQGKVDWDNLSQMLPVDLLQLINAKRMQAGQQSLQLNDNLNLKAQSLLTKVINQPGAVVATKYAANLKQIANDEFYNRKFVLLQRKNLKKQVVADLAVTSKNSLMLVAPFYSSLTIFEKPELLKMVINKLITDKPQPVGMAYSHGILIVVTGRSEN</sequence>
<dbReference type="Gene3D" id="3.40.33.10">
    <property type="entry name" value="CAP"/>
    <property type="match status" value="1"/>
</dbReference>
<evidence type="ECO:0000313" key="3">
    <source>
        <dbReference type="EMBL" id="KRM89174.1"/>
    </source>
</evidence>
<dbReference type="Proteomes" id="UP000051576">
    <property type="component" value="Unassembled WGS sequence"/>
</dbReference>
<comment type="caution">
    <text evidence="3">The sequence shown here is derived from an EMBL/GenBank/DDBJ whole genome shotgun (WGS) entry which is preliminary data.</text>
</comment>
<keyword evidence="1" id="KW-1133">Transmembrane helix</keyword>
<dbReference type="PATRIC" id="fig|1133569.4.peg.99"/>
<feature type="transmembrane region" description="Helical" evidence="1">
    <location>
        <begin position="12"/>
        <end position="29"/>
    </location>
</feature>
<evidence type="ECO:0000313" key="4">
    <source>
        <dbReference type="Proteomes" id="UP000051576"/>
    </source>
</evidence>
<dbReference type="Pfam" id="PF14504">
    <property type="entry name" value="CAP_assoc_N"/>
    <property type="match status" value="1"/>
</dbReference>
<feature type="domain" description="CAP-associated" evidence="2">
    <location>
        <begin position="77"/>
        <end position="219"/>
    </location>
</feature>
<dbReference type="EMBL" id="AYYX01000010">
    <property type="protein sequence ID" value="KRM89174.1"/>
    <property type="molecule type" value="Genomic_DNA"/>
</dbReference>
<dbReference type="eggNOG" id="COG2340">
    <property type="taxonomic scope" value="Bacteria"/>
</dbReference>
<dbReference type="PROSITE" id="PS51257">
    <property type="entry name" value="PROKAR_LIPOPROTEIN"/>
    <property type="match status" value="1"/>
</dbReference>
<dbReference type="STRING" id="1133569.FD21_GL000099"/>
<name>A0A0R2CLW4_9LACO</name>